<dbReference type="AlphaFoldDB" id="A0A665W2Z7"/>
<dbReference type="InParanoid" id="A0A665W2Z7"/>
<reference evidence="1" key="1">
    <citation type="submission" date="2021-04" db="EMBL/GenBank/DDBJ databases">
        <authorList>
            <consortium name="Wellcome Sanger Institute Data Sharing"/>
        </authorList>
    </citation>
    <scope>NUCLEOTIDE SEQUENCE [LARGE SCALE GENOMIC DNA]</scope>
</reference>
<dbReference type="InterPro" id="IPR011047">
    <property type="entry name" value="Quinoprotein_ADH-like_sf"/>
</dbReference>
<evidence type="ECO:0000313" key="2">
    <source>
        <dbReference type="Proteomes" id="UP000472264"/>
    </source>
</evidence>
<keyword evidence="2" id="KW-1185">Reference proteome</keyword>
<accession>A0A665W2Z7</accession>
<proteinExistence type="predicted"/>
<reference evidence="1" key="3">
    <citation type="submission" date="2025-09" db="UniProtKB">
        <authorList>
            <consortium name="Ensembl"/>
        </authorList>
    </citation>
    <scope>IDENTIFICATION</scope>
</reference>
<dbReference type="PANTHER" id="PTHR14815">
    <property type="entry name" value="DDB1- AND CUL4-ASSOCIATED FACTOR 17"/>
    <property type="match status" value="1"/>
</dbReference>
<gene>
    <name evidence="1" type="primary">dcaf17</name>
</gene>
<evidence type="ECO:0008006" key="3">
    <source>
        <dbReference type="Google" id="ProtNLM"/>
    </source>
</evidence>
<dbReference type="Pfam" id="PF15802">
    <property type="entry name" value="DCAF17"/>
    <property type="match status" value="1"/>
</dbReference>
<reference evidence="1" key="2">
    <citation type="submission" date="2025-08" db="UniProtKB">
        <authorList>
            <consortium name="Ensembl"/>
        </authorList>
    </citation>
    <scope>IDENTIFICATION</scope>
</reference>
<protein>
    <recommendedName>
        <fullName evidence="3">DDB1 and CUL4 associated factor 17</fullName>
    </recommendedName>
</protein>
<dbReference type="GO" id="GO:0080008">
    <property type="term" value="C:Cul4-RING E3 ubiquitin ligase complex"/>
    <property type="evidence" value="ECO:0007669"/>
    <property type="project" value="TreeGrafter"/>
</dbReference>
<dbReference type="FunCoup" id="A0A665W2Z7">
    <property type="interactions" value="790"/>
</dbReference>
<dbReference type="OMA" id="IQEMNCC"/>
<dbReference type="GO" id="GO:0016567">
    <property type="term" value="P:protein ubiquitination"/>
    <property type="evidence" value="ECO:0007669"/>
    <property type="project" value="InterPro"/>
</dbReference>
<dbReference type="Ensembl" id="ENSENLT00000039154.1">
    <property type="protein sequence ID" value="ENSENLP00000038137.1"/>
    <property type="gene ID" value="ENSENLG00000016340.1"/>
</dbReference>
<evidence type="ECO:0000313" key="1">
    <source>
        <dbReference type="Ensembl" id="ENSENLP00000038137.1"/>
    </source>
</evidence>
<dbReference type="SUPFAM" id="SSF50998">
    <property type="entry name" value="Quinoprotein alcohol dehydrogenase-like"/>
    <property type="match status" value="1"/>
</dbReference>
<sequence length="554" mass="62853">MAPCRRTTKLNSAELLVRRSRGVADAGTLLRLNLKVLRSILLQENRKFMKVWSKTSKSAITYENGKLYFENYLNCYSCVHSEPHTLYKLPKRTKVEKFEDALLCQSPLDKTLALPCDHKSSLVALTANNWLYRLSAETGEVLQRIYLSSNHKFRYLGWEVSQEILYVKSVQNQETPLARQAGITQDIVMHLAIFHVFPLQVVGTVEISRKVFGKGVTDVVLSQGVLAVSYSNKSVKLYSFEHILDRYMTERLVLGQQSSLLGGKTVGEAPFGIPVNIKITDCPPVLFEVSCSSNGVQIGGYPWHYIYTPPHRDHKGTHHICSLKDKTMAINGVQNMNCCSLESDGIFFHPDDSGRIIHVGPATINVLKILDELNSGMPSKVVEDFTMKNHRNNNPASQVTVTSSGRSVKRRFHQLDDDPDQETFRTVEYEDELDLLAVVVTNGDEGEGKAHIRLHDNQSGQLHRTIDLVEPWDEVSILTRIYYWSMCMGIHVCSCHFFLRLIDMSCSLTKIQLFILNKRMSTSAAMFINSRPPENKRTRSQSQNRYYTDTINTV</sequence>
<dbReference type="InterPro" id="IPR031620">
    <property type="entry name" value="DCAF17"/>
</dbReference>
<dbReference type="PANTHER" id="PTHR14815:SF2">
    <property type="entry name" value="DDB1- AND CUL4-ASSOCIATED FACTOR 17"/>
    <property type="match status" value="1"/>
</dbReference>
<organism evidence="1 2">
    <name type="scientific">Echeneis naucrates</name>
    <name type="common">Live sharksucker</name>
    <dbReference type="NCBI Taxonomy" id="173247"/>
    <lineage>
        <taxon>Eukaryota</taxon>
        <taxon>Metazoa</taxon>
        <taxon>Chordata</taxon>
        <taxon>Craniata</taxon>
        <taxon>Vertebrata</taxon>
        <taxon>Euteleostomi</taxon>
        <taxon>Actinopterygii</taxon>
        <taxon>Neopterygii</taxon>
        <taxon>Teleostei</taxon>
        <taxon>Neoteleostei</taxon>
        <taxon>Acanthomorphata</taxon>
        <taxon>Carangaria</taxon>
        <taxon>Carangiformes</taxon>
        <taxon>Echeneidae</taxon>
        <taxon>Echeneis</taxon>
    </lineage>
</organism>
<dbReference type="Proteomes" id="UP000472264">
    <property type="component" value="Chromosome 21"/>
</dbReference>
<name>A0A665W2Z7_ECHNA</name>